<evidence type="ECO:0000313" key="4">
    <source>
        <dbReference type="Proteomes" id="UP000030108"/>
    </source>
</evidence>
<dbReference type="PANTHER" id="PTHR11439:SF483">
    <property type="entry name" value="PEPTIDE SYNTHASE GLIP-LIKE, PUTATIVE (AFU_ORTHOLOGUE AFUA_3G12920)-RELATED"/>
    <property type="match status" value="1"/>
</dbReference>
<evidence type="ECO:0000256" key="1">
    <source>
        <dbReference type="SAM" id="MobiDB-lite"/>
    </source>
</evidence>
<gene>
    <name evidence="3" type="ORF">RSOL_282640</name>
</gene>
<dbReference type="SUPFAM" id="SSF56672">
    <property type="entry name" value="DNA/RNA polymerases"/>
    <property type="match status" value="1"/>
</dbReference>
<feature type="region of interest" description="Disordered" evidence="1">
    <location>
        <begin position="116"/>
        <end position="179"/>
    </location>
</feature>
<protein>
    <submittedName>
        <fullName evidence="3">Reverse transcriptase</fullName>
    </submittedName>
</protein>
<keyword evidence="3" id="KW-0808">Transferase</keyword>
<dbReference type="Proteomes" id="UP000030108">
    <property type="component" value="Unassembled WGS sequence"/>
</dbReference>
<reference evidence="4" key="1">
    <citation type="journal article" date="2014" name="Genome Announc.">
        <title>Draft genome sequence of the plant-pathogenic soil fungus Rhizoctonia solani anastomosis group 3 strain Rhs1AP.</title>
        <authorList>
            <person name="Cubeta M.A."/>
            <person name="Thomas E."/>
            <person name="Dean R.A."/>
            <person name="Jabaji S."/>
            <person name="Neate S.M."/>
            <person name="Tavantzis S."/>
            <person name="Toda T."/>
            <person name="Vilgalys R."/>
            <person name="Bharathan N."/>
            <person name="Fedorova-Abrams N."/>
            <person name="Pakala S.B."/>
            <person name="Pakala S.M."/>
            <person name="Zafar N."/>
            <person name="Joardar V."/>
            <person name="Losada L."/>
            <person name="Nierman W.C."/>
        </authorList>
    </citation>
    <scope>NUCLEOTIDE SEQUENCE [LARGE SCALE GENOMIC DNA]</scope>
    <source>
        <strain evidence="4">AG-3</strain>
    </source>
</reference>
<feature type="non-terminal residue" evidence="3">
    <location>
        <position position="732"/>
    </location>
</feature>
<comment type="caution">
    <text evidence="3">The sequence shown here is derived from an EMBL/GenBank/DDBJ whole genome shotgun (WGS) entry which is preliminary data.</text>
</comment>
<dbReference type="InterPro" id="IPR043502">
    <property type="entry name" value="DNA/RNA_pol_sf"/>
</dbReference>
<dbReference type="PANTHER" id="PTHR11439">
    <property type="entry name" value="GAG-POL-RELATED RETROTRANSPOSON"/>
    <property type="match status" value="1"/>
</dbReference>
<proteinExistence type="predicted"/>
<dbReference type="OrthoDB" id="3344688at2759"/>
<evidence type="ECO:0000259" key="2">
    <source>
        <dbReference type="Pfam" id="PF07727"/>
    </source>
</evidence>
<keyword evidence="3" id="KW-0548">Nucleotidyltransferase</keyword>
<feature type="domain" description="Reverse transcriptase Ty1/copia-type" evidence="2">
    <location>
        <begin position="413"/>
        <end position="510"/>
    </location>
</feature>
<keyword evidence="3" id="KW-0695">RNA-directed DNA polymerase</keyword>
<dbReference type="GO" id="GO:0003964">
    <property type="term" value="F:RNA-directed DNA polymerase activity"/>
    <property type="evidence" value="ECO:0007669"/>
    <property type="project" value="UniProtKB-KW"/>
</dbReference>
<accession>A0A0A1UIK9</accession>
<dbReference type="EMBL" id="JATN01000321">
    <property type="protein sequence ID" value="EUC58867.1"/>
    <property type="molecule type" value="Genomic_DNA"/>
</dbReference>
<dbReference type="CDD" id="cd09272">
    <property type="entry name" value="RNase_HI_RT_Ty1"/>
    <property type="match status" value="1"/>
</dbReference>
<sequence length="732" mass="80997">MLLESAAPKFLWSEAIAYACYLKNRVPTQVHGTFWKTPFKAFWGKKPDGENRSKLDSKTFTALFTGISDYQGKSWCYYKTGANRILHSRNITFARSHVVTEGAYDEADWGESVVPPAEGEEMTCSSSTVEQRDEHARTGGAQRVSSEPKKEAKPHTTHHAAVHRPSSTRSHLTMPSGPCIDTANSLRKLNAISSVNASSGIRTRRGNPNMPAISLDKERGGVKITVKDTTTTPDGQYDRYCDDSGSEDSDAYTHGIDAYIDGFDAYSPGNTFDGPGACQAYSGAIERGLSTVSEASSLYSNAPSLVPNSDTNSIASAPTVPSELAYQLATPEEARLPSYTATGELEGRFGELKLTSERFPLPAESALGSPEDVESHWALAARLSAPKDNPTVQEALSGPEQAIWWKSMVEEHTTLEKQGTFIKRDENGEPVRYKARLVAPGFSQQPGVDYNETFAPVLDVTSAFLHTDVEENLYMNQILYFNDGTNAVLHLNRSLYGLKQAGRMWNCQLHVSIIATHVDDSILITTPNTTNLALLELLRNFEMHDLGPIHHFLGIRFKRYKELGLNDAYPADTPMSPNVQLIRHEGTKPKFDYGMFIAQFTSCFGPAHVTAIKRVIRYLKGYSDADWGSNLLDRKSISGSVYLLGGAAVSWSAKKQATIALSTMEAEYMALSHACTQVLWFRQFFQELYYPANAPTLILSDNLAALTLSVESQFHGRSKHIDIRHHYMRDLK</sequence>
<name>A0A0A1UIK9_9AGAM</name>
<organism evidence="3 4">
    <name type="scientific">Rhizoctonia solani AG-3 Rhs1AP</name>
    <dbReference type="NCBI Taxonomy" id="1086054"/>
    <lineage>
        <taxon>Eukaryota</taxon>
        <taxon>Fungi</taxon>
        <taxon>Dikarya</taxon>
        <taxon>Basidiomycota</taxon>
        <taxon>Agaricomycotina</taxon>
        <taxon>Agaricomycetes</taxon>
        <taxon>Cantharellales</taxon>
        <taxon>Ceratobasidiaceae</taxon>
        <taxon>Rhizoctonia</taxon>
    </lineage>
</organism>
<dbReference type="AlphaFoldDB" id="A0A0A1UIK9"/>
<dbReference type="InterPro" id="IPR013103">
    <property type="entry name" value="RVT_2"/>
</dbReference>
<dbReference type="Pfam" id="PF07727">
    <property type="entry name" value="RVT_2"/>
    <property type="match status" value="1"/>
</dbReference>
<evidence type="ECO:0000313" key="3">
    <source>
        <dbReference type="EMBL" id="EUC58867.1"/>
    </source>
</evidence>